<accession>A0AAN6XB08</accession>
<dbReference type="AlphaFoldDB" id="A0AAN6XB08"/>
<keyword evidence="3" id="KW-1185">Reference proteome</keyword>
<protein>
    <recommendedName>
        <fullName evidence="4">Integral membrane protein</fullName>
    </recommendedName>
</protein>
<comment type="caution">
    <text evidence="2">The sequence shown here is derived from an EMBL/GenBank/DDBJ whole genome shotgun (WGS) entry which is preliminary data.</text>
</comment>
<proteinExistence type="predicted"/>
<dbReference type="Proteomes" id="UP001303160">
    <property type="component" value="Unassembled WGS sequence"/>
</dbReference>
<keyword evidence="1" id="KW-0812">Transmembrane</keyword>
<name>A0AAN6XB08_9PEZI</name>
<reference evidence="2" key="2">
    <citation type="submission" date="2023-05" db="EMBL/GenBank/DDBJ databases">
        <authorList>
            <consortium name="Lawrence Berkeley National Laboratory"/>
            <person name="Steindorff A."/>
            <person name="Hensen N."/>
            <person name="Bonometti L."/>
            <person name="Westerberg I."/>
            <person name="Brannstrom I.O."/>
            <person name="Guillou S."/>
            <person name="Cros-Aarteil S."/>
            <person name="Calhoun S."/>
            <person name="Haridas S."/>
            <person name="Kuo A."/>
            <person name="Mondo S."/>
            <person name="Pangilinan J."/>
            <person name="Riley R."/>
            <person name="Labutti K."/>
            <person name="Andreopoulos B."/>
            <person name="Lipzen A."/>
            <person name="Chen C."/>
            <person name="Yanf M."/>
            <person name="Daum C."/>
            <person name="Ng V."/>
            <person name="Clum A."/>
            <person name="Ohm R."/>
            <person name="Martin F."/>
            <person name="Silar P."/>
            <person name="Natvig D."/>
            <person name="Lalanne C."/>
            <person name="Gautier V."/>
            <person name="Ament-Velasquez S.L."/>
            <person name="Kruys A."/>
            <person name="Hutchinson M.I."/>
            <person name="Powell A.J."/>
            <person name="Barry K."/>
            <person name="Miller A.N."/>
            <person name="Grigoriev I.V."/>
            <person name="Debuchy R."/>
            <person name="Gladieux P."/>
            <person name="Thoren M.H."/>
            <person name="Johannesson H."/>
        </authorList>
    </citation>
    <scope>NUCLEOTIDE SEQUENCE</scope>
    <source>
        <strain evidence="2">CBS 315.58</strain>
    </source>
</reference>
<dbReference type="EMBL" id="MU863973">
    <property type="protein sequence ID" value="KAK4196961.1"/>
    <property type="molecule type" value="Genomic_DNA"/>
</dbReference>
<evidence type="ECO:0000256" key="1">
    <source>
        <dbReference type="SAM" id="Phobius"/>
    </source>
</evidence>
<keyword evidence="1" id="KW-1133">Transmembrane helix</keyword>
<evidence type="ECO:0008006" key="4">
    <source>
        <dbReference type="Google" id="ProtNLM"/>
    </source>
</evidence>
<gene>
    <name evidence="2" type="ORF">QBC40DRAFT_299815</name>
</gene>
<keyword evidence="1" id="KW-0472">Membrane</keyword>
<feature type="transmembrane region" description="Helical" evidence="1">
    <location>
        <begin position="123"/>
        <end position="144"/>
    </location>
</feature>
<organism evidence="2 3">
    <name type="scientific">Triangularia verruculosa</name>
    <dbReference type="NCBI Taxonomy" id="2587418"/>
    <lineage>
        <taxon>Eukaryota</taxon>
        <taxon>Fungi</taxon>
        <taxon>Dikarya</taxon>
        <taxon>Ascomycota</taxon>
        <taxon>Pezizomycotina</taxon>
        <taxon>Sordariomycetes</taxon>
        <taxon>Sordariomycetidae</taxon>
        <taxon>Sordariales</taxon>
        <taxon>Podosporaceae</taxon>
        <taxon>Triangularia</taxon>
    </lineage>
</organism>
<evidence type="ECO:0000313" key="3">
    <source>
        <dbReference type="Proteomes" id="UP001303160"/>
    </source>
</evidence>
<sequence>MEVALIPEGQLPACVKECGVLYDVNGACVPPAAPKADASVYNSCFCSDPRLAAWKTGTTGVCSNACASDPSGYTKIQQWFSEYCANVQPNAPGQTTGTSSATARPVQNNGGGGGTWIETHYQWVIFLVIMVVAIVGIWVGACIWRKRYLRKKDRQYALGASLAHATESGRVVANESNAGSIHRPSAGMFEPAPLSAARVYDEKPPKEKKRWVVKERT</sequence>
<evidence type="ECO:0000313" key="2">
    <source>
        <dbReference type="EMBL" id="KAK4196961.1"/>
    </source>
</evidence>
<reference evidence="2" key="1">
    <citation type="journal article" date="2023" name="Mol. Phylogenet. Evol.">
        <title>Genome-scale phylogeny and comparative genomics of the fungal order Sordariales.</title>
        <authorList>
            <person name="Hensen N."/>
            <person name="Bonometti L."/>
            <person name="Westerberg I."/>
            <person name="Brannstrom I.O."/>
            <person name="Guillou S."/>
            <person name="Cros-Aarteil S."/>
            <person name="Calhoun S."/>
            <person name="Haridas S."/>
            <person name="Kuo A."/>
            <person name="Mondo S."/>
            <person name="Pangilinan J."/>
            <person name="Riley R."/>
            <person name="LaButti K."/>
            <person name="Andreopoulos B."/>
            <person name="Lipzen A."/>
            <person name="Chen C."/>
            <person name="Yan M."/>
            <person name="Daum C."/>
            <person name="Ng V."/>
            <person name="Clum A."/>
            <person name="Steindorff A."/>
            <person name="Ohm R.A."/>
            <person name="Martin F."/>
            <person name="Silar P."/>
            <person name="Natvig D.O."/>
            <person name="Lalanne C."/>
            <person name="Gautier V."/>
            <person name="Ament-Velasquez S.L."/>
            <person name="Kruys A."/>
            <person name="Hutchinson M.I."/>
            <person name="Powell A.J."/>
            <person name="Barry K."/>
            <person name="Miller A.N."/>
            <person name="Grigoriev I.V."/>
            <person name="Debuchy R."/>
            <person name="Gladieux P."/>
            <person name="Hiltunen Thoren M."/>
            <person name="Johannesson H."/>
        </authorList>
    </citation>
    <scope>NUCLEOTIDE SEQUENCE</scope>
    <source>
        <strain evidence="2">CBS 315.58</strain>
    </source>
</reference>